<name>A0A3T1DE10_9BACL</name>
<dbReference type="KEGG" id="cohn:KCTCHS21_57280"/>
<dbReference type="SUPFAM" id="SSF54593">
    <property type="entry name" value="Glyoxalase/Bleomycin resistance protein/Dihydroxybiphenyl dioxygenase"/>
    <property type="match status" value="1"/>
</dbReference>
<protein>
    <recommendedName>
        <fullName evidence="1">VOC domain-containing protein</fullName>
    </recommendedName>
</protein>
<keyword evidence="3" id="KW-1185">Reference proteome</keyword>
<dbReference type="Gene3D" id="3.10.180.10">
    <property type="entry name" value="2,3-Dihydroxybiphenyl 1,2-Dioxygenase, domain 1"/>
    <property type="match status" value="1"/>
</dbReference>
<organism evidence="2 3">
    <name type="scientific">Cohnella abietis</name>
    <dbReference type="NCBI Taxonomy" id="2507935"/>
    <lineage>
        <taxon>Bacteria</taxon>
        <taxon>Bacillati</taxon>
        <taxon>Bacillota</taxon>
        <taxon>Bacilli</taxon>
        <taxon>Bacillales</taxon>
        <taxon>Paenibacillaceae</taxon>
        <taxon>Cohnella</taxon>
    </lineage>
</organism>
<dbReference type="InterPro" id="IPR004360">
    <property type="entry name" value="Glyas_Fos-R_dOase_dom"/>
</dbReference>
<dbReference type="InterPro" id="IPR052537">
    <property type="entry name" value="Extradiol_RC_dioxygenase"/>
</dbReference>
<evidence type="ECO:0000313" key="3">
    <source>
        <dbReference type="Proteomes" id="UP000289856"/>
    </source>
</evidence>
<dbReference type="EMBL" id="AP019400">
    <property type="protein sequence ID" value="BBI36329.1"/>
    <property type="molecule type" value="Genomic_DNA"/>
</dbReference>
<evidence type="ECO:0000313" key="2">
    <source>
        <dbReference type="EMBL" id="BBI36329.1"/>
    </source>
</evidence>
<feature type="domain" description="VOC" evidence="1">
    <location>
        <begin position="27"/>
        <end position="144"/>
    </location>
</feature>
<dbReference type="PROSITE" id="PS51819">
    <property type="entry name" value="VOC"/>
    <property type="match status" value="1"/>
</dbReference>
<proteinExistence type="predicted"/>
<gene>
    <name evidence="2" type="ORF">KCTCHS21_57280</name>
</gene>
<dbReference type="InterPro" id="IPR037523">
    <property type="entry name" value="VOC_core"/>
</dbReference>
<dbReference type="Pfam" id="PF00903">
    <property type="entry name" value="Glyoxalase"/>
    <property type="match status" value="1"/>
</dbReference>
<reference evidence="2 3" key="1">
    <citation type="submission" date="2019-01" db="EMBL/GenBank/DDBJ databases">
        <title>Complete genome sequence of Cohnella hallensis HS21 isolated from Korean fir (Abies koreana) rhizospheric soil.</title>
        <authorList>
            <person name="Jiang L."/>
            <person name="Kang S.W."/>
            <person name="Kim S."/>
            <person name="Jung J."/>
            <person name="Kim C.Y."/>
            <person name="Kim D.H."/>
            <person name="Kim S.W."/>
            <person name="Lee J."/>
        </authorList>
    </citation>
    <scope>NUCLEOTIDE SEQUENCE [LARGE SCALE GENOMIC DNA]</scope>
    <source>
        <strain evidence="2 3">HS21</strain>
    </source>
</reference>
<dbReference type="CDD" id="cd08347">
    <property type="entry name" value="PcpA_C_like"/>
    <property type="match status" value="1"/>
</dbReference>
<dbReference type="PANTHER" id="PTHR36110:SF2">
    <property type="entry name" value="RING-CLEAVING DIOXYGENASE MHQE-RELATED"/>
    <property type="match status" value="1"/>
</dbReference>
<accession>A0A3T1DE10</accession>
<dbReference type="Proteomes" id="UP000289856">
    <property type="component" value="Chromosome"/>
</dbReference>
<dbReference type="InterPro" id="IPR029068">
    <property type="entry name" value="Glyas_Bleomycin-R_OHBP_Dase"/>
</dbReference>
<evidence type="ECO:0000259" key="1">
    <source>
        <dbReference type="PROSITE" id="PS51819"/>
    </source>
</evidence>
<sequence>MEIVERKEGALSQWSHGGVPVHHAIKGFGGAMLFSTNPESTASVLEHVLGMEKIADDGEYTRFKAAGDLGNLLDVNVKAMAQGIGGAGTVHHIAWRAKDDADHLLWRSLVEESGFQPTPVIDRQYFNAIYFREEGGILFEIATDSPGFARDEPAETLGEKLMLPQWLEVHREQIEKGLPPIKVRVLEADL</sequence>
<dbReference type="AlphaFoldDB" id="A0A3T1DE10"/>
<dbReference type="PANTHER" id="PTHR36110">
    <property type="entry name" value="RING-CLEAVING DIOXYGENASE MHQE-RELATED"/>
    <property type="match status" value="1"/>
</dbReference>